<evidence type="ECO:0000313" key="2">
    <source>
        <dbReference type="Proteomes" id="UP000248688"/>
    </source>
</evidence>
<protein>
    <submittedName>
        <fullName evidence="1">Uncharacterized protein</fullName>
    </submittedName>
</protein>
<dbReference type="KEGG" id="est:DN752_17705"/>
<name>A0A2Z4IM80_9BACT</name>
<organism evidence="1 2">
    <name type="scientific">Echinicola strongylocentroti</name>
    <dbReference type="NCBI Taxonomy" id="1795355"/>
    <lineage>
        <taxon>Bacteria</taxon>
        <taxon>Pseudomonadati</taxon>
        <taxon>Bacteroidota</taxon>
        <taxon>Cytophagia</taxon>
        <taxon>Cytophagales</taxon>
        <taxon>Cyclobacteriaceae</taxon>
        <taxon>Echinicola</taxon>
    </lineage>
</organism>
<sequence>MKKGSEKKEEQQVIQTLLSAQKRYNHLIQLSKRNTGGPKQLTFITPWYANEKSVNVNQMLFSGIFITLTF</sequence>
<accession>A0A2Z4IM80</accession>
<reference evidence="1 2" key="1">
    <citation type="submission" date="2018-06" db="EMBL/GenBank/DDBJ databases">
        <title>Echinicola strongylocentroti sp. nov., isolated from a sea urchin Strongylocentrotus intermedius.</title>
        <authorList>
            <person name="Bae S.S."/>
        </authorList>
    </citation>
    <scope>NUCLEOTIDE SEQUENCE [LARGE SCALE GENOMIC DNA]</scope>
    <source>
        <strain evidence="1 2">MEBiC08714</strain>
    </source>
</reference>
<dbReference type="EMBL" id="CP030041">
    <property type="protein sequence ID" value="AWW31817.1"/>
    <property type="molecule type" value="Genomic_DNA"/>
</dbReference>
<evidence type="ECO:0000313" key="1">
    <source>
        <dbReference type="EMBL" id="AWW31817.1"/>
    </source>
</evidence>
<dbReference type="Proteomes" id="UP000248688">
    <property type="component" value="Chromosome"/>
</dbReference>
<dbReference type="AlphaFoldDB" id="A0A2Z4IM80"/>
<keyword evidence="2" id="KW-1185">Reference proteome</keyword>
<gene>
    <name evidence="1" type="ORF">DN752_17705</name>
</gene>
<proteinExistence type="predicted"/>